<sequence>MKYTGLLLASILPMTLAYEWRVGVGKDETTGRKGKGFDPSVITPQQGDYIAFEFRSGVHSAVQSTFDNPCVGNDGFNSGVHTVADDLDVDAPGLPVVRLLINGSEPLWFFDEAGGLCYQGAVLSVNPTSSQTPTAFIQNAAQPPKPKPSTSTTSSGSAATESPKTESDATKGNNGAASKGIAWLLTAAGLAMGAYGVVA</sequence>
<organism evidence="1 2">
    <name type="scientific">Ephemerocybe angulata</name>
    <dbReference type="NCBI Taxonomy" id="980116"/>
    <lineage>
        <taxon>Eukaryota</taxon>
        <taxon>Fungi</taxon>
        <taxon>Dikarya</taxon>
        <taxon>Basidiomycota</taxon>
        <taxon>Agaricomycotina</taxon>
        <taxon>Agaricomycetes</taxon>
        <taxon>Agaricomycetidae</taxon>
        <taxon>Agaricales</taxon>
        <taxon>Agaricineae</taxon>
        <taxon>Psathyrellaceae</taxon>
        <taxon>Ephemerocybe</taxon>
    </lineage>
</organism>
<dbReference type="PANTHER" id="PTHR34883">
    <property type="entry name" value="SERINE-RICH PROTEIN, PUTATIVE-RELATED-RELATED"/>
    <property type="match status" value="1"/>
</dbReference>
<dbReference type="Gene3D" id="2.60.40.420">
    <property type="entry name" value="Cupredoxins - blue copper proteins"/>
    <property type="match status" value="1"/>
</dbReference>
<evidence type="ECO:0000313" key="1">
    <source>
        <dbReference type="EMBL" id="KAF5325598.1"/>
    </source>
</evidence>
<dbReference type="Proteomes" id="UP000541558">
    <property type="component" value="Unassembled WGS sequence"/>
</dbReference>
<comment type="caution">
    <text evidence="1">The sequence shown here is derived from an EMBL/GenBank/DDBJ whole genome shotgun (WGS) entry which is preliminary data.</text>
</comment>
<dbReference type="PANTHER" id="PTHR34883:SF15">
    <property type="entry name" value="EXTRACELLULAR SERINE-RICH PROTEIN"/>
    <property type="match status" value="1"/>
</dbReference>
<dbReference type="SUPFAM" id="SSF49503">
    <property type="entry name" value="Cupredoxins"/>
    <property type="match status" value="1"/>
</dbReference>
<name>A0A8H5BND7_9AGAR</name>
<reference evidence="1 2" key="1">
    <citation type="journal article" date="2020" name="ISME J.">
        <title>Uncovering the hidden diversity of litter-decomposition mechanisms in mushroom-forming fungi.</title>
        <authorList>
            <person name="Floudas D."/>
            <person name="Bentzer J."/>
            <person name="Ahren D."/>
            <person name="Johansson T."/>
            <person name="Persson P."/>
            <person name="Tunlid A."/>
        </authorList>
    </citation>
    <scope>NUCLEOTIDE SEQUENCE [LARGE SCALE GENOMIC DNA]</scope>
    <source>
        <strain evidence="1 2">CBS 175.51</strain>
    </source>
</reference>
<protein>
    <submittedName>
        <fullName evidence="1">Uncharacterized protein</fullName>
    </submittedName>
</protein>
<dbReference type="EMBL" id="JAACJK010000163">
    <property type="protein sequence ID" value="KAF5325598.1"/>
    <property type="molecule type" value="Genomic_DNA"/>
</dbReference>
<dbReference type="OrthoDB" id="1921208at2759"/>
<keyword evidence="2" id="KW-1185">Reference proteome</keyword>
<dbReference type="InterPro" id="IPR052953">
    <property type="entry name" value="Ser-rich/MCO-related"/>
</dbReference>
<accession>A0A8H5BND7</accession>
<dbReference type="InterPro" id="IPR008972">
    <property type="entry name" value="Cupredoxin"/>
</dbReference>
<gene>
    <name evidence="1" type="ORF">D9611_000848</name>
</gene>
<proteinExistence type="predicted"/>
<evidence type="ECO:0000313" key="2">
    <source>
        <dbReference type="Proteomes" id="UP000541558"/>
    </source>
</evidence>